<feature type="region of interest" description="Disordered" evidence="1">
    <location>
        <begin position="214"/>
        <end position="276"/>
    </location>
</feature>
<dbReference type="AlphaFoldDB" id="A0A0C4DW77"/>
<feature type="region of interest" description="Disordered" evidence="1">
    <location>
        <begin position="288"/>
        <end position="370"/>
    </location>
</feature>
<reference evidence="2" key="3">
    <citation type="submission" date="2011-03" db="EMBL/GenBank/DDBJ databases">
        <title>Annotation of Magnaporthe poae ATCC 64411.</title>
        <authorList>
            <person name="Ma L.-J."/>
            <person name="Dead R."/>
            <person name="Young S.K."/>
            <person name="Zeng Q."/>
            <person name="Gargeya S."/>
            <person name="Fitzgerald M."/>
            <person name="Haas B."/>
            <person name="Abouelleil A."/>
            <person name="Alvarado L."/>
            <person name="Arachchi H.M."/>
            <person name="Berlin A."/>
            <person name="Brown A."/>
            <person name="Chapman S.B."/>
            <person name="Chen Z."/>
            <person name="Dunbar C."/>
            <person name="Freedman E."/>
            <person name="Gearin G."/>
            <person name="Gellesch M."/>
            <person name="Goldberg J."/>
            <person name="Griggs A."/>
            <person name="Gujja S."/>
            <person name="Heiman D."/>
            <person name="Howarth C."/>
            <person name="Larson L."/>
            <person name="Lui A."/>
            <person name="MacDonald P.J.P."/>
            <person name="Mehta T."/>
            <person name="Montmayeur A."/>
            <person name="Murphy C."/>
            <person name="Neiman D."/>
            <person name="Pearson M."/>
            <person name="Priest M."/>
            <person name="Roberts A."/>
            <person name="Saif S."/>
            <person name="Shea T."/>
            <person name="Shenoy N."/>
            <person name="Sisk P."/>
            <person name="Stolte C."/>
            <person name="Sykes S."/>
            <person name="Yandava C."/>
            <person name="Wortman J."/>
            <person name="Nusbaum C."/>
            <person name="Birren B."/>
        </authorList>
    </citation>
    <scope>NUCLEOTIDE SEQUENCE</scope>
    <source>
        <strain evidence="2">ATCC 64411</strain>
    </source>
</reference>
<feature type="compositionally biased region" description="Basic and acidic residues" evidence="1">
    <location>
        <begin position="24"/>
        <end position="36"/>
    </location>
</feature>
<gene>
    <name evidence="2" type="ORF">MAPG_04251</name>
</gene>
<feature type="compositionally biased region" description="Basic and acidic residues" evidence="1">
    <location>
        <begin position="352"/>
        <end position="365"/>
    </location>
</feature>
<feature type="compositionally biased region" description="Basic and acidic residues" evidence="1">
    <location>
        <begin position="53"/>
        <end position="74"/>
    </location>
</feature>
<accession>A0A0C4DW77</accession>
<evidence type="ECO:0000313" key="3">
    <source>
        <dbReference type="EnsemblFungi" id="MAPG_04251T0"/>
    </source>
</evidence>
<reference evidence="2" key="2">
    <citation type="submission" date="2010-05" db="EMBL/GenBank/DDBJ databases">
        <title>The Genome Sequence of Magnaporthe poae strain ATCC 64411.</title>
        <authorList>
            <consortium name="The Broad Institute Genome Sequencing Platform"/>
            <consortium name="Broad Institute Genome Sequencing Center for Infectious Disease"/>
            <person name="Ma L.-J."/>
            <person name="Dead R."/>
            <person name="Young S."/>
            <person name="Zeng Q."/>
            <person name="Koehrsen M."/>
            <person name="Alvarado L."/>
            <person name="Berlin A."/>
            <person name="Chapman S.B."/>
            <person name="Chen Z."/>
            <person name="Freedman E."/>
            <person name="Gellesch M."/>
            <person name="Goldberg J."/>
            <person name="Griggs A."/>
            <person name="Gujja S."/>
            <person name="Heilman E.R."/>
            <person name="Heiman D."/>
            <person name="Hepburn T."/>
            <person name="Howarth C."/>
            <person name="Jen D."/>
            <person name="Larson L."/>
            <person name="Mehta T."/>
            <person name="Neiman D."/>
            <person name="Pearson M."/>
            <person name="Roberts A."/>
            <person name="Saif S."/>
            <person name="Shea T."/>
            <person name="Shenoy N."/>
            <person name="Sisk P."/>
            <person name="Stolte C."/>
            <person name="Sykes S."/>
            <person name="Walk T."/>
            <person name="White J."/>
            <person name="Yandava C."/>
            <person name="Haas B."/>
            <person name="Nusbaum C."/>
            <person name="Birren B."/>
        </authorList>
    </citation>
    <scope>NUCLEOTIDE SEQUENCE</scope>
    <source>
        <strain evidence="2">ATCC 64411</strain>
    </source>
</reference>
<dbReference type="VEuPathDB" id="FungiDB:MAPG_04251"/>
<reference evidence="3" key="4">
    <citation type="journal article" date="2015" name="G3 (Bethesda)">
        <title>Genome sequences of three phytopathogenic species of the Magnaporthaceae family of fungi.</title>
        <authorList>
            <person name="Okagaki L.H."/>
            <person name="Nunes C.C."/>
            <person name="Sailsbery J."/>
            <person name="Clay B."/>
            <person name="Brown D."/>
            <person name="John T."/>
            <person name="Oh Y."/>
            <person name="Young N."/>
            <person name="Fitzgerald M."/>
            <person name="Haas B.J."/>
            <person name="Zeng Q."/>
            <person name="Young S."/>
            <person name="Adiconis X."/>
            <person name="Fan L."/>
            <person name="Levin J.Z."/>
            <person name="Mitchell T.K."/>
            <person name="Okubara P.A."/>
            <person name="Farman M.L."/>
            <person name="Kohn L.M."/>
            <person name="Birren B."/>
            <person name="Ma L.-J."/>
            <person name="Dean R.A."/>
        </authorList>
    </citation>
    <scope>NUCLEOTIDE SEQUENCE</scope>
    <source>
        <strain evidence="3">ATCC 64411 / 73-15</strain>
    </source>
</reference>
<protein>
    <recommendedName>
        <fullName evidence="5">LEA domain-containing protein</fullName>
    </recommendedName>
</protein>
<name>A0A0C4DW77_MAGP6</name>
<evidence type="ECO:0000313" key="2">
    <source>
        <dbReference type="EMBL" id="KLU85221.1"/>
    </source>
</evidence>
<keyword evidence="4" id="KW-1185">Reference proteome</keyword>
<feature type="compositionally biased region" description="Polar residues" evidence="1">
    <location>
        <begin position="1"/>
        <end position="12"/>
    </location>
</feature>
<proteinExistence type="predicted"/>
<evidence type="ECO:0008006" key="5">
    <source>
        <dbReference type="Google" id="ProtNLM"/>
    </source>
</evidence>
<reference evidence="3" key="5">
    <citation type="submission" date="2015-06" db="UniProtKB">
        <authorList>
            <consortium name="EnsemblFungi"/>
        </authorList>
    </citation>
    <scope>IDENTIFICATION</scope>
    <source>
        <strain evidence="3">ATCC 64411</strain>
    </source>
</reference>
<feature type="region of interest" description="Disordered" evidence="1">
    <location>
        <begin position="114"/>
        <end position="146"/>
    </location>
</feature>
<feature type="region of interest" description="Disordered" evidence="1">
    <location>
        <begin position="1"/>
        <end position="85"/>
    </location>
</feature>
<feature type="compositionally biased region" description="Polar residues" evidence="1">
    <location>
        <begin position="249"/>
        <end position="261"/>
    </location>
</feature>
<dbReference type="Pfam" id="PF12396">
    <property type="entry name" value="DUF3659"/>
    <property type="match status" value="1"/>
</dbReference>
<dbReference type="EnsemblFungi" id="MAPG_04251T0">
    <property type="protein sequence ID" value="MAPG_04251T0"/>
    <property type="gene ID" value="MAPG_04251"/>
</dbReference>
<dbReference type="Proteomes" id="UP000011715">
    <property type="component" value="Unassembled WGS sequence"/>
</dbReference>
<organism evidence="3 4">
    <name type="scientific">Magnaporthiopsis poae (strain ATCC 64411 / 73-15)</name>
    <name type="common">Kentucky bluegrass fungus</name>
    <name type="synonym">Magnaporthe poae</name>
    <dbReference type="NCBI Taxonomy" id="644358"/>
    <lineage>
        <taxon>Eukaryota</taxon>
        <taxon>Fungi</taxon>
        <taxon>Dikarya</taxon>
        <taxon>Ascomycota</taxon>
        <taxon>Pezizomycotina</taxon>
        <taxon>Sordariomycetes</taxon>
        <taxon>Sordariomycetidae</taxon>
        <taxon>Magnaporthales</taxon>
        <taxon>Magnaporthaceae</taxon>
        <taxon>Magnaporthiopsis</taxon>
    </lineage>
</organism>
<evidence type="ECO:0000256" key="1">
    <source>
        <dbReference type="SAM" id="MobiDB-lite"/>
    </source>
</evidence>
<dbReference type="OrthoDB" id="3946749at2759"/>
<dbReference type="InterPro" id="IPR022124">
    <property type="entry name" value="DUF3659"/>
</dbReference>
<dbReference type="EMBL" id="GL876968">
    <property type="protein sequence ID" value="KLU85221.1"/>
    <property type="molecule type" value="Genomic_DNA"/>
</dbReference>
<feature type="compositionally biased region" description="Acidic residues" evidence="1">
    <location>
        <begin position="37"/>
        <end position="46"/>
    </location>
</feature>
<reference evidence="4" key="1">
    <citation type="submission" date="2010-05" db="EMBL/GenBank/DDBJ databases">
        <title>The genome sequence of Magnaporthe poae strain ATCC 64411.</title>
        <authorList>
            <person name="Ma L.-J."/>
            <person name="Dead R."/>
            <person name="Young S."/>
            <person name="Zeng Q."/>
            <person name="Koehrsen M."/>
            <person name="Alvarado L."/>
            <person name="Berlin A."/>
            <person name="Chapman S.B."/>
            <person name="Chen Z."/>
            <person name="Freedman E."/>
            <person name="Gellesch M."/>
            <person name="Goldberg J."/>
            <person name="Griggs A."/>
            <person name="Gujja S."/>
            <person name="Heilman E.R."/>
            <person name="Heiman D."/>
            <person name="Hepburn T."/>
            <person name="Howarth C."/>
            <person name="Jen D."/>
            <person name="Larson L."/>
            <person name="Mehta T."/>
            <person name="Neiman D."/>
            <person name="Pearson M."/>
            <person name="Roberts A."/>
            <person name="Saif S."/>
            <person name="Shea T."/>
            <person name="Shenoy N."/>
            <person name="Sisk P."/>
            <person name="Stolte C."/>
            <person name="Sykes S."/>
            <person name="Walk T."/>
            <person name="White J."/>
            <person name="Yandava C."/>
            <person name="Haas B."/>
            <person name="Nusbaum C."/>
            <person name="Birren B."/>
        </authorList>
    </citation>
    <scope>NUCLEOTIDE SEQUENCE [LARGE SCALE GENOMIC DNA]</scope>
    <source>
        <strain evidence="4">ATCC 64411 / 73-15</strain>
    </source>
</reference>
<dbReference type="eggNOG" id="ENOG502RPCA">
    <property type="taxonomic scope" value="Eukaryota"/>
</dbReference>
<feature type="compositionally biased region" description="Acidic residues" evidence="1">
    <location>
        <begin position="238"/>
        <end position="247"/>
    </location>
</feature>
<dbReference type="EMBL" id="ADBL01001007">
    <property type="status" value="NOT_ANNOTATED_CDS"/>
    <property type="molecule type" value="Genomic_DNA"/>
</dbReference>
<sequence length="402" mass="42597">MSDSNPVSSEVTGRSPPAVGGSRSLEHEPGDMRVEDLGEVEPEEMPTDMGYDQEQRDKTETEKDKKKFKKEANDPKNINPRITKKPTIIGSAYDAYQKEPAYIAPIGPIDPIPAVDGVDGVESPKRPPPPGGINGKDHISSSGRPRIPRWVKARLVGKMIDEYGNIVDNDGSALGRVAGDLPSMVGRTVSNKSGDVLGDDGELLGYVVEIADKNKGKGKEAEMEEENEVCAEAGSNTEDSEENEDETGASSRQTSSPQSIDQYIGKPSASLQVDHRGNILDSLGNIIGHFRDTSKDPKPGEAAAAAATGSHDGSKKPMPDHQGPQGPATGAPGPGSSPRQGGGAEGAAAPGERPKNAADWKKENESPSDIFLDVKSTTEGIQLTIRIPTVFAGQQPRFNFTS</sequence>
<feature type="compositionally biased region" description="Basic and acidic residues" evidence="1">
    <location>
        <begin position="289"/>
        <end position="299"/>
    </location>
</feature>
<evidence type="ECO:0000313" key="4">
    <source>
        <dbReference type="Proteomes" id="UP000011715"/>
    </source>
</evidence>
<feature type="compositionally biased region" description="Low complexity" evidence="1">
    <location>
        <begin position="322"/>
        <end position="339"/>
    </location>
</feature>